<sequence length="90" mass="10018">MLFVDNEPPRCENGAGCLIPALGEEEAGVLEVHALMSRLHGIVPPAEVIRMHGTFFRGHGQGQRRMLELLAFTEETILEVFFKDHDTACD</sequence>
<comment type="caution">
    <text evidence="1">The sequence shown here is derived from an EMBL/GenBank/DDBJ whole genome shotgun (WGS) entry which is preliminary data.</text>
</comment>
<dbReference type="EMBL" id="LAZR01017046">
    <property type="protein sequence ID" value="KKM02016.1"/>
    <property type="molecule type" value="Genomic_DNA"/>
</dbReference>
<evidence type="ECO:0000313" key="1">
    <source>
        <dbReference type="EMBL" id="KKM02016.1"/>
    </source>
</evidence>
<organism evidence="1">
    <name type="scientific">marine sediment metagenome</name>
    <dbReference type="NCBI Taxonomy" id="412755"/>
    <lineage>
        <taxon>unclassified sequences</taxon>
        <taxon>metagenomes</taxon>
        <taxon>ecological metagenomes</taxon>
    </lineage>
</organism>
<reference evidence="1" key="1">
    <citation type="journal article" date="2015" name="Nature">
        <title>Complex archaea that bridge the gap between prokaryotes and eukaryotes.</title>
        <authorList>
            <person name="Spang A."/>
            <person name="Saw J.H."/>
            <person name="Jorgensen S.L."/>
            <person name="Zaremba-Niedzwiedzka K."/>
            <person name="Martijn J."/>
            <person name="Lind A.E."/>
            <person name="van Eijk R."/>
            <person name="Schleper C."/>
            <person name="Guy L."/>
            <person name="Ettema T.J."/>
        </authorList>
    </citation>
    <scope>NUCLEOTIDE SEQUENCE</scope>
</reference>
<proteinExistence type="predicted"/>
<protein>
    <submittedName>
        <fullName evidence="1">Uncharacterized protein</fullName>
    </submittedName>
</protein>
<gene>
    <name evidence="1" type="ORF">LCGC14_1788640</name>
</gene>
<name>A0A0F9J830_9ZZZZ</name>
<dbReference type="AlphaFoldDB" id="A0A0F9J830"/>
<accession>A0A0F9J830</accession>